<dbReference type="GO" id="GO:0003700">
    <property type="term" value="F:DNA-binding transcription factor activity"/>
    <property type="evidence" value="ECO:0007669"/>
    <property type="project" value="InterPro"/>
</dbReference>
<name>A0A1L3SXN7_9HYPH</name>
<dbReference type="FunFam" id="1.10.10.10:FF:000001">
    <property type="entry name" value="LysR family transcriptional regulator"/>
    <property type="match status" value="1"/>
</dbReference>
<feature type="compositionally biased region" description="Basic and acidic residues" evidence="5">
    <location>
        <begin position="315"/>
        <end position="325"/>
    </location>
</feature>
<dbReference type="Gene3D" id="1.10.10.10">
    <property type="entry name" value="Winged helix-like DNA-binding domain superfamily/Winged helix DNA-binding domain"/>
    <property type="match status" value="1"/>
</dbReference>
<protein>
    <recommendedName>
        <fullName evidence="6">HTH lysR-type domain-containing protein</fullName>
    </recommendedName>
</protein>
<evidence type="ECO:0000259" key="6">
    <source>
        <dbReference type="PROSITE" id="PS50931"/>
    </source>
</evidence>
<accession>A0A1L3SXN7</accession>
<dbReference type="STRING" id="1670800.BSQ44_24665"/>
<dbReference type="PANTHER" id="PTHR30126:SF6">
    <property type="entry name" value="HTH-TYPE TRANSCRIPTIONAL REGULATOR CYSB-RELATED"/>
    <property type="match status" value="1"/>
</dbReference>
<keyword evidence="3" id="KW-0238">DNA-binding</keyword>
<dbReference type="KEGG" id="meso:BSQ44_24665"/>
<evidence type="ECO:0000256" key="1">
    <source>
        <dbReference type="ARBA" id="ARBA00009437"/>
    </source>
</evidence>
<comment type="similarity">
    <text evidence="1">Belongs to the LysR transcriptional regulatory family.</text>
</comment>
<reference evidence="8" key="1">
    <citation type="submission" date="2016-11" db="EMBL/GenBank/DDBJ databases">
        <title>Mesorhizobium oceanicum sp. nov., isolated from deep seawater in South China Sea.</title>
        <authorList>
            <person name="Fu G.-Y."/>
        </authorList>
    </citation>
    <scope>NUCLEOTIDE SEQUENCE [LARGE SCALE GENOMIC DNA]</scope>
    <source>
        <strain evidence="8">B7</strain>
    </source>
</reference>
<feature type="domain" description="HTH lysR-type" evidence="6">
    <location>
        <begin position="1"/>
        <end position="59"/>
    </location>
</feature>
<dbReference type="GO" id="GO:0019344">
    <property type="term" value="P:cysteine biosynthetic process"/>
    <property type="evidence" value="ECO:0007669"/>
    <property type="project" value="TreeGrafter"/>
</dbReference>
<proteinExistence type="inferred from homology"/>
<dbReference type="AlphaFoldDB" id="A0A1L3SXN7"/>
<dbReference type="Gene3D" id="3.40.190.10">
    <property type="entry name" value="Periplasmic binding protein-like II"/>
    <property type="match status" value="2"/>
</dbReference>
<dbReference type="InterPro" id="IPR000847">
    <property type="entry name" value="LysR_HTH_N"/>
</dbReference>
<dbReference type="SUPFAM" id="SSF46785">
    <property type="entry name" value="Winged helix' DNA-binding domain"/>
    <property type="match status" value="1"/>
</dbReference>
<gene>
    <name evidence="7" type="ORF">BSQ44_24665</name>
</gene>
<evidence type="ECO:0000256" key="4">
    <source>
        <dbReference type="ARBA" id="ARBA00023163"/>
    </source>
</evidence>
<dbReference type="InterPro" id="IPR036388">
    <property type="entry name" value="WH-like_DNA-bd_sf"/>
</dbReference>
<sequence length="325" mass="36641">MQLHQLRYVLEVYRRGNHVSSAAEALNTSQPGISRQIRQLETELGFDIFERSRSRIVSVTVAGLEFIGSAERIIRKIEQIQRISGDNSKEREGHLTISTTHTFARYVLPNVIAGFLRKEPNVQIGLLQAVPSEVCENVQQGRAELGVTTEPQKSFLGLVWLPILKVRRIVIAPPDHPISKLDRITLEELARFPLIGHDSYRSGGRTIMDTFTERGIKPLVPFAGIHSDVAKTYVGMGLGIAITASMVYDPERDSDLVSRDVSDLFPSTTAYVTFRRSSFLRKIEIDFMKQLSPGLTRQQIRESREKSRFYPLEDSGDRSEGRSTT</sequence>
<dbReference type="Pfam" id="PF00126">
    <property type="entry name" value="HTH_1"/>
    <property type="match status" value="1"/>
</dbReference>
<dbReference type="PRINTS" id="PR00039">
    <property type="entry name" value="HTHLYSR"/>
</dbReference>
<dbReference type="RefSeq" id="WP_072607658.1">
    <property type="nucleotide sequence ID" value="NZ_JBHRXM010000003.1"/>
</dbReference>
<evidence type="ECO:0000313" key="8">
    <source>
        <dbReference type="Proteomes" id="UP000182840"/>
    </source>
</evidence>
<evidence type="ECO:0000256" key="3">
    <source>
        <dbReference type="ARBA" id="ARBA00023125"/>
    </source>
</evidence>
<keyword evidence="8" id="KW-1185">Reference proteome</keyword>
<dbReference type="InterPro" id="IPR005119">
    <property type="entry name" value="LysR_subst-bd"/>
</dbReference>
<dbReference type="OrthoDB" id="7260751at2"/>
<keyword evidence="4" id="KW-0804">Transcription</keyword>
<organism evidence="7 8">
    <name type="scientific">Aquibium oceanicum</name>
    <dbReference type="NCBI Taxonomy" id="1670800"/>
    <lineage>
        <taxon>Bacteria</taxon>
        <taxon>Pseudomonadati</taxon>
        <taxon>Pseudomonadota</taxon>
        <taxon>Alphaproteobacteria</taxon>
        <taxon>Hyphomicrobiales</taxon>
        <taxon>Phyllobacteriaceae</taxon>
        <taxon>Aquibium</taxon>
    </lineage>
</organism>
<feature type="region of interest" description="Disordered" evidence="5">
    <location>
        <begin position="296"/>
        <end position="325"/>
    </location>
</feature>
<dbReference type="PROSITE" id="PS50931">
    <property type="entry name" value="HTH_LYSR"/>
    <property type="match status" value="1"/>
</dbReference>
<dbReference type="EMBL" id="CP018171">
    <property type="protein sequence ID" value="APH74203.1"/>
    <property type="molecule type" value="Genomic_DNA"/>
</dbReference>
<dbReference type="SUPFAM" id="SSF53850">
    <property type="entry name" value="Periplasmic binding protein-like II"/>
    <property type="match status" value="1"/>
</dbReference>
<dbReference type="InterPro" id="IPR036390">
    <property type="entry name" value="WH_DNA-bd_sf"/>
</dbReference>
<evidence type="ECO:0000256" key="5">
    <source>
        <dbReference type="SAM" id="MobiDB-lite"/>
    </source>
</evidence>
<keyword evidence="2" id="KW-0805">Transcription regulation</keyword>
<dbReference type="Proteomes" id="UP000182840">
    <property type="component" value="Chromosome"/>
</dbReference>
<feature type="compositionally biased region" description="Basic and acidic residues" evidence="5">
    <location>
        <begin position="299"/>
        <end position="308"/>
    </location>
</feature>
<dbReference type="Pfam" id="PF03466">
    <property type="entry name" value="LysR_substrate"/>
    <property type="match status" value="1"/>
</dbReference>
<evidence type="ECO:0000313" key="7">
    <source>
        <dbReference type="EMBL" id="APH74203.1"/>
    </source>
</evidence>
<dbReference type="PANTHER" id="PTHR30126">
    <property type="entry name" value="HTH-TYPE TRANSCRIPTIONAL REGULATOR"/>
    <property type="match status" value="1"/>
</dbReference>
<dbReference type="GO" id="GO:0000976">
    <property type="term" value="F:transcription cis-regulatory region binding"/>
    <property type="evidence" value="ECO:0007669"/>
    <property type="project" value="TreeGrafter"/>
</dbReference>
<evidence type="ECO:0000256" key="2">
    <source>
        <dbReference type="ARBA" id="ARBA00023015"/>
    </source>
</evidence>